<sequence length="355" mass="37561" precursor="true">MSILSPGALCFAAPRKKLMTALIAAALFSAAGTARAQFFDRPAANVPNQGGDAQPNRDTSSLLRIDRLESQVRNLNGQVEQLQFQVKQLEDVLRKFQTDVDARFDENARSGGHGATPQRRSELSGPSATPSVAANVPPPAAPDAPAPAAAPDYGSPTVANGRRHDAFNPSADPNAPGAPLPLGSSGSASAPLDIRPPSLRGPNPDALASVEAPSGAMPQATTPAPAPGDPIKAEYEAAAEQLRSQHYDAAQQAFSAFVEKNPHSRYIAPAIYHLGESYYYRNRHREAAEQFLKIATDYARSPVAPYAMIKLGVSLNALGAKEQACAFFSEMPRKYPNASPAEKLAAAREARKASC</sequence>
<dbReference type="Pfam" id="PF13174">
    <property type="entry name" value="TPR_6"/>
    <property type="match status" value="2"/>
</dbReference>
<dbReference type="EMBL" id="JAIVFP010000001">
    <property type="protein sequence ID" value="MCI4681921.1"/>
    <property type="molecule type" value="Genomic_DNA"/>
</dbReference>
<organism evidence="3 4">
    <name type="scientific">Candidatus Rhodoblastus alkanivorans</name>
    <dbReference type="NCBI Taxonomy" id="2954117"/>
    <lineage>
        <taxon>Bacteria</taxon>
        <taxon>Pseudomonadati</taxon>
        <taxon>Pseudomonadota</taxon>
        <taxon>Alphaproteobacteria</taxon>
        <taxon>Hyphomicrobiales</taxon>
        <taxon>Rhodoblastaceae</taxon>
        <taxon>Rhodoblastus</taxon>
    </lineage>
</organism>
<comment type="similarity">
    <text evidence="1">Belongs to the CpoB family.</text>
</comment>
<keyword evidence="4" id="KW-1185">Reference proteome</keyword>
<dbReference type="SUPFAM" id="SSF48452">
    <property type="entry name" value="TPR-like"/>
    <property type="match status" value="1"/>
</dbReference>
<dbReference type="InterPro" id="IPR014162">
    <property type="entry name" value="CpoB_C"/>
</dbReference>
<feature type="compositionally biased region" description="Pro residues" evidence="2">
    <location>
        <begin position="136"/>
        <end position="145"/>
    </location>
</feature>
<reference evidence="3" key="1">
    <citation type="journal article" date="2022" name="ISME J.">
        <title>Identification of active gaseous-alkane degraders at natural gas seeps.</title>
        <authorList>
            <person name="Farhan Ul Haque M."/>
            <person name="Hernandez M."/>
            <person name="Crombie A.T."/>
            <person name="Murrell J.C."/>
        </authorList>
    </citation>
    <scope>NUCLEOTIDE SEQUENCE</scope>
    <source>
        <strain evidence="3">PC2</strain>
    </source>
</reference>
<evidence type="ECO:0000256" key="2">
    <source>
        <dbReference type="SAM" id="MobiDB-lite"/>
    </source>
</evidence>
<dbReference type="Proteomes" id="UP001139104">
    <property type="component" value="Unassembled WGS sequence"/>
</dbReference>
<feature type="signal peptide" evidence="1">
    <location>
        <begin position="1"/>
        <end position="36"/>
    </location>
</feature>
<dbReference type="InterPro" id="IPR034706">
    <property type="entry name" value="CpoB"/>
</dbReference>
<dbReference type="HAMAP" id="MF_02066">
    <property type="entry name" value="CpoB"/>
    <property type="match status" value="1"/>
</dbReference>
<dbReference type="NCBIfam" id="TIGR02795">
    <property type="entry name" value="tol_pal_ybgF"/>
    <property type="match status" value="1"/>
</dbReference>
<dbReference type="InterPro" id="IPR011990">
    <property type="entry name" value="TPR-like_helical_dom_sf"/>
</dbReference>
<accession>A0ABS9Z382</accession>
<name>A0ABS9Z382_9HYPH</name>
<keyword evidence="1" id="KW-0131">Cell cycle</keyword>
<gene>
    <name evidence="3" type="primary">ybgF</name>
    <name evidence="1" type="synonym">cpoB</name>
    <name evidence="3" type="ORF">K2U94_03945</name>
</gene>
<proteinExistence type="inferred from homology"/>
<feature type="region of interest" description="Disordered" evidence="2">
    <location>
        <begin position="104"/>
        <end position="230"/>
    </location>
</feature>
<feature type="compositionally biased region" description="Low complexity" evidence="2">
    <location>
        <begin position="126"/>
        <end position="135"/>
    </location>
</feature>
<feature type="chain" id="PRO_5044926286" description="Cell division coordinator CpoB" evidence="1">
    <location>
        <begin position="37"/>
        <end position="355"/>
    </location>
</feature>
<dbReference type="Gene3D" id="1.20.5.110">
    <property type="match status" value="1"/>
</dbReference>
<dbReference type="Gene3D" id="1.25.40.10">
    <property type="entry name" value="Tetratricopeptide repeat domain"/>
    <property type="match status" value="1"/>
</dbReference>
<comment type="subcellular location">
    <subcellularLocation>
        <location evidence="1">Periplasm</location>
    </subcellularLocation>
</comment>
<keyword evidence="1" id="KW-0175">Coiled coil</keyword>
<keyword evidence="1" id="KW-0732">Signal</keyword>
<keyword evidence="1" id="KW-0574">Periplasm</keyword>
<protein>
    <recommendedName>
        <fullName evidence="1">Cell division coordinator CpoB</fullName>
    </recommendedName>
</protein>
<evidence type="ECO:0000256" key="1">
    <source>
        <dbReference type="HAMAP-Rule" id="MF_02066"/>
    </source>
</evidence>
<feature type="coiled-coil region" evidence="1">
    <location>
        <begin position="65"/>
        <end position="99"/>
    </location>
</feature>
<keyword evidence="1" id="KW-0132">Cell division</keyword>
<comment type="function">
    <text evidence="1">Mediates coordination of peptidoglycan synthesis and outer membrane constriction during cell division.</text>
</comment>
<dbReference type="RefSeq" id="WP_243065961.1">
    <property type="nucleotide sequence ID" value="NZ_JAIVFK010000003.1"/>
</dbReference>
<evidence type="ECO:0000313" key="3">
    <source>
        <dbReference type="EMBL" id="MCI4681921.1"/>
    </source>
</evidence>
<comment type="caution">
    <text evidence="3">The sequence shown here is derived from an EMBL/GenBank/DDBJ whole genome shotgun (WGS) entry which is preliminary data.</text>
</comment>
<dbReference type="InterPro" id="IPR019734">
    <property type="entry name" value="TPR_rpt"/>
</dbReference>
<evidence type="ECO:0000313" key="4">
    <source>
        <dbReference type="Proteomes" id="UP001139104"/>
    </source>
</evidence>